<dbReference type="Proteomes" id="UP000502533">
    <property type="component" value="Chromosome"/>
</dbReference>
<name>A0A181C6S6_9PROT</name>
<evidence type="ECO:0000313" key="2">
    <source>
        <dbReference type="Proteomes" id="UP000502533"/>
    </source>
</evidence>
<dbReference type="EMBL" id="CP050139">
    <property type="protein sequence ID" value="QIP34245.1"/>
    <property type="molecule type" value="Genomic_DNA"/>
</dbReference>
<proteinExistence type="predicted"/>
<accession>A0A181C6S6</accession>
<organism evidence="1 2">
    <name type="scientific">Komagataeibacter rhaeticus</name>
    <dbReference type="NCBI Taxonomy" id="215221"/>
    <lineage>
        <taxon>Bacteria</taxon>
        <taxon>Pseudomonadati</taxon>
        <taxon>Pseudomonadota</taxon>
        <taxon>Alphaproteobacteria</taxon>
        <taxon>Acetobacterales</taxon>
        <taxon>Acetobacteraceae</taxon>
        <taxon>Komagataeibacter</taxon>
    </lineage>
</organism>
<dbReference type="Pfam" id="PF20228">
    <property type="entry name" value="DUF6587"/>
    <property type="match status" value="1"/>
</dbReference>
<evidence type="ECO:0000313" key="1">
    <source>
        <dbReference type="EMBL" id="QIP34245.1"/>
    </source>
</evidence>
<dbReference type="RefSeq" id="WP_034926930.1">
    <property type="nucleotide sequence ID" value="NZ_CALMTF010000085.1"/>
</dbReference>
<sequence length="85" mass="9292">MHVASMIQIMVTTLVVMACALYWLGRLFPAFGHRYWLGAGTVLRRLHAPARLVAYATRRAGPRARRGCGGCSGCGGPDARQRPHD</sequence>
<gene>
    <name evidence="1" type="ORF">GWK63_00875</name>
</gene>
<keyword evidence="2" id="KW-1185">Reference proteome</keyword>
<dbReference type="KEGG" id="kre:GWK63_00875"/>
<dbReference type="InterPro" id="IPR046494">
    <property type="entry name" value="DUF6587"/>
</dbReference>
<dbReference type="AlphaFoldDB" id="A0A181C6S6"/>
<protein>
    <submittedName>
        <fullName evidence="1">Uncharacterized protein</fullName>
    </submittedName>
</protein>
<reference evidence="1 2" key="1">
    <citation type="submission" date="2020-03" db="EMBL/GenBank/DDBJ databases">
        <title>Isolation of cellulose-producing strains, genome characterization and application of the synthesized cellulose films as an economical and sustainable material for piezoelectric sensor construction.</title>
        <authorList>
            <person name="Mangayil R.K."/>
        </authorList>
    </citation>
    <scope>NUCLEOTIDE SEQUENCE [LARGE SCALE GENOMIC DNA]</scope>
    <source>
        <strain evidence="1 2">ENS 9a1a</strain>
    </source>
</reference>